<reference evidence="8 9" key="1">
    <citation type="submission" date="2010-06" db="EMBL/GenBank/DDBJ databases">
        <title>Complete sequence of chromosome of Nitrosococcus watsoni C-113.</title>
        <authorList>
            <consortium name="US DOE Joint Genome Institute"/>
            <person name="Lucas S."/>
            <person name="Copeland A."/>
            <person name="Lapidus A."/>
            <person name="Cheng J.-F."/>
            <person name="Bruce D."/>
            <person name="Goodwin L."/>
            <person name="Pitluck S."/>
            <person name="Malfatti S.A."/>
            <person name="Chain P.S.G."/>
            <person name="Land M."/>
            <person name="Hauser L."/>
            <person name="Kyrpides N."/>
            <person name="Ivanova N."/>
            <person name="Cambell M.A."/>
            <person name="Heidelberg J.F."/>
            <person name="Klotz M.G."/>
            <person name="Woyke T."/>
        </authorList>
    </citation>
    <scope>NUCLEOTIDE SEQUENCE [LARGE SCALE GENOMIC DNA]</scope>
    <source>
        <strain evidence="8 9">C-113</strain>
    </source>
</reference>
<keyword evidence="5 6" id="KW-0472">Membrane</keyword>
<evidence type="ECO:0000256" key="6">
    <source>
        <dbReference type="SAM" id="Phobius"/>
    </source>
</evidence>
<evidence type="ECO:0000256" key="5">
    <source>
        <dbReference type="ARBA" id="ARBA00023136"/>
    </source>
</evidence>
<keyword evidence="4 6" id="KW-1133">Transmembrane helix</keyword>
<dbReference type="Proteomes" id="UP000000393">
    <property type="component" value="Chromosome"/>
</dbReference>
<dbReference type="EMBL" id="CP002086">
    <property type="protein sequence ID" value="ADJ28107.1"/>
    <property type="molecule type" value="Genomic_DNA"/>
</dbReference>
<organism evidence="8 9">
    <name type="scientific">Nitrosococcus watsoni (strain C-113)</name>
    <dbReference type="NCBI Taxonomy" id="105559"/>
    <lineage>
        <taxon>Bacteria</taxon>
        <taxon>Pseudomonadati</taxon>
        <taxon>Pseudomonadota</taxon>
        <taxon>Gammaproteobacteria</taxon>
        <taxon>Chromatiales</taxon>
        <taxon>Chromatiaceae</taxon>
        <taxon>Nitrosococcus</taxon>
    </lineage>
</organism>
<dbReference type="eggNOG" id="COG1563">
    <property type="taxonomic scope" value="Bacteria"/>
</dbReference>
<evidence type="ECO:0000256" key="4">
    <source>
        <dbReference type="ARBA" id="ARBA00022989"/>
    </source>
</evidence>
<feature type="transmembrane region" description="Helical" evidence="6">
    <location>
        <begin position="55"/>
        <end position="75"/>
    </location>
</feature>
<evidence type="ECO:0000313" key="9">
    <source>
        <dbReference type="Proteomes" id="UP000000393"/>
    </source>
</evidence>
<dbReference type="RefSeq" id="WP_013220207.1">
    <property type="nucleotide sequence ID" value="NC_014315.1"/>
</dbReference>
<dbReference type="HOGENOM" id="CLU_173139_0_0_6"/>
<proteinExistence type="predicted"/>
<comment type="subcellular location">
    <subcellularLocation>
        <location evidence="1">Cell membrane</location>
        <topology evidence="1">Multi-pass membrane protein</topology>
    </subcellularLocation>
</comment>
<name>D8K5D0_NITWC</name>
<dbReference type="InterPro" id="IPR025383">
    <property type="entry name" value="MrpA_C/MbhD"/>
</dbReference>
<evidence type="ECO:0000256" key="3">
    <source>
        <dbReference type="ARBA" id="ARBA00022692"/>
    </source>
</evidence>
<evidence type="ECO:0000256" key="2">
    <source>
        <dbReference type="ARBA" id="ARBA00022475"/>
    </source>
</evidence>
<dbReference type="Pfam" id="PF13244">
    <property type="entry name" value="MbhD"/>
    <property type="match status" value="1"/>
</dbReference>
<protein>
    <recommendedName>
        <fullName evidence="7">MrpA C-terminal/MbhD domain-containing protein</fullName>
    </recommendedName>
</protein>
<sequence length="96" mass="10690">MNFWQWGIDGLLALTLLWLAWRMLTGQDLFQAIVLFVAFSFIMALAWVRLAAVDIALAEAAIGAGLSGTALLVTWRRMSNGQPRQSKPNPDHHDPQ</sequence>
<accession>D8K5D0</accession>
<dbReference type="STRING" id="105559.Nwat_1173"/>
<evidence type="ECO:0000256" key="1">
    <source>
        <dbReference type="ARBA" id="ARBA00004651"/>
    </source>
</evidence>
<keyword evidence="9" id="KW-1185">Reference proteome</keyword>
<dbReference type="GO" id="GO:0005886">
    <property type="term" value="C:plasma membrane"/>
    <property type="evidence" value="ECO:0007669"/>
    <property type="project" value="UniProtKB-SubCell"/>
</dbReference>
<feature type="transmembrane region" description="Helical" evidence="6">
    <location>
        <begin position="6"/>
        <end position="24"/>
    </location>
</feature>
<keyword evidence="3 6" id="KW-0812">Transmembrane</keyword>
<evidence type="ECO:0000313" key="8">
    <source>
        <dbReference type="EMBL" id="ADJ28107.1"/>
    </source>
</evidence>
<feature type="transmembrane region" description="Helical" evidence="6">
    <location>
        <begin position="29"/>
        <end position="49"/>
    </location>
</feature>
<gene>
    <name evidence="8" type="ordered locus">Nwat_1173</name>
</gene>
<dbReference type="KEGG" id="nwa:Nwat_1173"/>
<feature type="domain" description="MrpA C-terminal/MbhD" evidence="7">
    <location>
        <begin position="15"/>
        <end position="79"/>
    </location>
</feature>
<dbReference type="AlphaFoldDB" id="D8K5D0"/>
<keyword evidence="2" id="KW-1003">Cell membrane</keyword>
<evidence type="ECO:0000259" key="7">
    <source>
        <dbReference type="Pfam" id="PF13244"/>
    </source>
</evidence>